<protein>
    <submittedName>
        <fullName evidence="1">Uncharacterized protein</fullName>
    </submittedName>
</protein>
<evidence type="ECO:0000313" key="2">
    <source>
        <dbReference type="Proteomes" id="UP000061457"/>
    </source>
</evidence>
<name>A0A0S2K113_9GAMM</name>
<dbReference type="RefSeq" id="WP_058029596.1">
    <property type="nucleotide sequence ID" value="NZ_CP013187.1"/>
</dbReference>
<organism evidence="1 2">
    <name type="scientific">Pseudoalteromonas phenolica</name>
    <dbReference type="NCBI Taxonomy" id="161398"/>
    <lineage>
        <taxon>Bacteria</taxon>
        <taxon>Pseudomonadati</taxon>
        <taxon>Pseudomonadota</taxon>
        <taxon>Gammaproteobacteria</taxon>
        <taxon>Alteromonadales</taxon>
        <taxon>Pseudoalteromonadaceae</taxon>
        <taxon>Pseudoalteromonas</taxon>
    </lineage>
</organism>
<sequence length="104" mass="11916">MSSEITPKANEQLDFLCELLNSHGLVPICSKLNDLQRDTHIEVMGESPLKIHCQVYAQNEVRFSYMKSRSRVQMRLVLSETGFKIFGKEEFFKHLLALIEGNAS</sequence>
<dbReference type="STRING" id="161398.PP2015_1391"/>
<dbReference type="PATRIC" id="fig|161398.10.peg.1417"/>
<evidence type="ECO:0000313" key="1">
    <source>
        <dbReference type="EMBL" id="ALO41897.1"/>
    </source>
</evidence>
<dbReference type="EMBL" id="CP013187">
    <property type="protein sequence ID" value="ALO41897.1"/>
    <property type="molecule type" value="Genomic_DNA"/>
</dbReference>
<dbReference type="OrthoDB" id="9887765at2"/>
<dbReference type="KEGG" id="pphe:PP2015_1391"/>
<accession>A0A0S2K113</accession>
<proteinExistence type="predicted"/>
<gene>
    <name evidence="1" type="ORF">PP2015_1391</name>
</gene>
<dbReference type="AlphaFoldDB" id="A0A0S2K113"/>
<keyword evidence="2" id="KW-1185">Reference proteome</keyword>
<reference evidence="1 2" key="1">
    <citation type="submission" date="2015-11" db="EMBL/GenBank/DDBJ databases">
        <authorList>
            <person name="Zhang Y."/>
            <person name="Guo Z."/>
        </authorList>
    </citation>
    <scope>NUCLEOTIDE SEQUENCE [LARGE SCALE GENOMIC DNA]</scope>
    <source>
        <strain evidence="1 2">KCTC 12086</strain>
    </source>
</reference>
<dbReference type="Proteomes" id="UP000061457">
    <property type="component" value="Chromosome I"/>
</dbReference>